<keyword evidence="2" id="KW-1185">Reference proteome</keyword>
<organism evidence="1 2">
    <name type="scientific">Actinomadura viridis</name>
    <dbReference type="NCBI Taxonomy" id="58110"/>
    <lineage>
        <taxon>Bacteria</taxon>
        <taxon>Bacillati</taxon>
        <taxon>Actinomycetota</taxon>
        <taxon>Actinomycetes</taxon>
        <taxon>Streptosporangiales</taxon>
        <taxon>Thermomonosporaceae</taxon>
        <taxon>Actinomadura</taxon>
    </lineage>
</organism>
<dbReference type="AlphaFoldDB" id="A0A931DIG4"/>
<sequence length="147" mass="16073">MPPRRLHSPADYLALARAPETGADLLRHLAGSPYSFVWQAVAVHPNTPPDVLLRLCSQRDSAWNDNRLLALIAGHPRAGRDVLLAVLGEVTARLGTPGNRPYAAGLRLAERTELEPDEILPLAALPGASRRFRKGLRARLARRAVEL</sequence>
<dbReference type="RefSeq" id="WP_197010398.1">
    <property type="nucleotide sequence ID" value="NZ_BAABES010000024.1"/>
</dbReference>
<reference evidence="1" key="1">
    <citation type="submission" date="2020-11" db="EMBL/GenBank/DDBJ databases">
        <title>Sequencing the genomes of 1000 actinobacteria strains.</title>
        <authorList>
            <person name="Klenk H.-P."/>
        </authorList>
    </citation>
    <scope>NUCLEOTIDE SEQUENCE</scope>
    <source>
        <strain evidence="1">DSM 43175</strain>
    </source>
</reference>
<comment type="caution">
    <text evidence="1">The sequence shown here is derived from an EMBL/GenBank/DDBJ whole genome shotgun (WGS) entry which is preliminary data.</text>
</comment>
<name>A0A931DIG4_9ACTN</name>
<protein>
    <submittedName>
        <fullName evidence="1">Uncharacterized protein</fullName>
    </submittedName>
</protein>
<gene>
    <name evidence="1" type="ORF">IW256_001668</name>
</gene>
<dbReference type="Proteomes" id="UP000614047">
    <property type="component" value="Unassembled WGS sequence"/>
</dbReference>
<proteinExistence type="predicted"/>
<accession>A0A931DIG4</accession>
<evidence type="ECO:0000313" key="2">
    <source>
        <dbReference type="Proteomes" id="UP000614047"/>
    </source>
</evidence>
<evidence type="ECO:0000313" key="1">
    <source>
        <dbReference type="EMBL" id="MBG6087555.1"/>
    </source>
</evidence>
<dbReference type="EMBL" id="JADOUA010000001">
    <property type="protein sequence ID" value="MBG6087555.1"/>
    <property type="molecule type" value="Genomic_DNA"/>
</dbReference>